<dbReference type="KEGG" id="mlr:MELLADRAFT_91953"/>
<dbReference type="RefSeq" id="XP_007415029.1">
    <property type="nucleotide sequence ID" value="XM_007414967.1"/>
</dbReference>
<dbReference type="AlphaFoldDB" id="F4S104"/>
<gene>
    <name evidence="2" type="ORF">MELLADRAFT_91953</name>
</gene>
<feature type="compositionally biased region" description="Basic and acidic residues" evidence="1">
    <location>
        <begin position="44"/>
        <end position="53"/>
    </location>
</feature>
<feature type="compositionally biased region" description="Acidic residues" evidence="1">
    <location>
        <begin position="74"/>
        <end position="99"/>
    </location>
</feature>
<dbReference type="EMBL" id="GL883136">
    <property type="protein sequence ID" value="EGG01684.1"/>
    <property type="molecule type" value="Genomic_DNA"/>
</dbReference>
<dbReference type="InParanoid" id="F4S104"/>
<dbReference type="Proteomes" id="UP000001072">
    <property type="component" value="Unassembled WGS sequence"/>
</dbReference>
<name>F4S104_MELLP</name>
<feature type="compositionally biased region" description="Basic and acidic residues" evidence="1">
    <location>
        <begin position="249"/>
        <end position="258"/>
    </location>
</feature>
<dbReference type="VEuPathDB" id="FungiDB:MELLADRAFT_91953"/>
<proteinExistence type="predicted"/>
<feature type="region of interest" description="Disordered" evidence="1">
    <location>
        <begin position="162"/>
        <end position="183"/>
    </location>
</feature>
<protein>
    <submittedName>
        <fullName evidence="2">Uncharacterized protein</fullName>
    </submittedName>
</protein>
<dbReference type="HOGENOM" id="CLU_767434_0_0_1"/>
<organism evidence="3">
    <name type="scientific">Melampsora larici-populina (strain 98AG31 / pathotype 3-4-7)</name>
    <name type="common">Poplar leaf rust fungus</name>
    <dbReference type="NCBI Taxonomy" id="747676"/>
    <lineage>
        <taxon>Eukaryota</taxon>
        <taxon>Fungi</taxon>
        <taxon>Dikarya</taxon>
        <taxon>Basidiomycota</taxon>
        <taxon>Pucciniomycotina</taxon>
        <taxon>Pucciniomycetes</taxon>
        <taxon>Pucciniales</taxon>
        <taxon>Melampsoraceae</taxon>
        <taxon>Melampsora</taxon>
    </lineage>
</organism>
<evidence type="ECO:0000256" key="1">
    <source>
        <dbReference type="SAM" id="MobiDB-lite"/>
    </source>
</evidence>
<keyword evidence="3" id="KW-1185">Reference proteome</keyword>
<feature type="compositionally biased region" description="Basic and acidic residues" evidence="1">
    <location>
        <begin position="308"/>
        <end position="337"/>
    </location>
</feature>
<reference evidence="3" key="1">
    <citation type="journal article" date="2011" name="Proc. Natl. Acad. Sci. U.S.A.">
        <title>Obligate biotrophy features unraveled by the genomic analysis of rust fungi.</title>
        <authorList>
            <person name="Duplessis S."/>
            <person name="Cuomo C.A."/>
            <person name="Lin Y.-C."/>
            <person name="Aerts A."/>
            <person name="Tisserant E."/>
            <person name="Veneault-Fourrey C."/>
            <person name="Joly D.L."/>
            <person name="Hacquard S."/>
            <person name="Amselem J."/>
            <person name="Cantarel B.L."/>
            <person name="Chiu R."/>
            <person name="Coutinho P.M."/>
            <person name="Feau N."/>
            <person name="Field M."/>
            <person name="Frey P."/>
            <person name="Gelhaye E."/>
            <person name="Goldberg J."/>
            <person name="Grabherr M.G."/>
            <person name="Kodira C.D."/>
            <person name="Kohler A."/>
            <person name="Kuees U."/>
            <person name="Lindquist E.A."/>
            <person name="Lucas S.M."/>
            <person name="Mago R."/>
            <person name="Mauceli E."/>
            <person name="Morin E."/>
            <person name="Murat C."/>
            <person name="Pangilinan J.L."/>
            <person name="Park R."/>
            <person name="Pearson M."/>
            <person name="Quesneville H."/>
            <person name="Rouhier N."/>
            <person name="Sakthikumar S."/>
            <person name="Salamov A.A."/>
            <person name="Schmutz J."/>
            <person name="Selles B."/>
            <person name="Shapiro H."/>
            <person name="Tanguay P."/>
            <person name="Tuskan G.A."/>
            <person name="Henrissat B."/>
            <person name="Van de Peer Y."/>
            <person name="Rouze P."/>
            <person name="Ellis J.G."/>
            <person name="Dodds P.N."/>
            <person name="Schein J.E."/>
            <person name="Zhong S."/>
            <person name="Hamelin R.C."/>
            <person name="Grigoriev I.V."/>
            <person name="Szabo L.J."/>
            <person name="Martin F."/>
        </authorList>
    </citation>
    <scope>NUCLEOTIDE SEQUENCE [LARGE SCALE GENOMIC DNA]</scope>
    <source>
        <strain evidence="3">98AG31 / pathotype 3-4-7</strain>
    </source>
</reference>
<feature type="region of interest" description="Disordered" evidence="1">
    <location>
        <begin position="233"/>
        <end position="258"/>
    </location>
</feature>
<sequence length="361" mass="41368">MAFRQQIDRTAENVQRRLTRAEAAATGAQLEERLVTPRRGGGRRQQDRRQEGENRDEEEGSHVPMRNRLNQVDEREDKEDEEMEEWGGIEGLNEEEENNQSELDRISERIKKVLHVIQPSPERARESLEDGCPKGLNWFNTSLARLQIGAQPGSAYNRYPKSPGQAHHMTQPARAYNTSQQYSSGRRNTKLINGCFDGLNVEARREALVELIQDAYDRNDEDSAQCLTKRLEKEDQAGEQVDPYIVEEESSKSSDDEANCHVCQGNATPTSTDPAPVHNTECCRIKRQLVKRMQRPRRVRQSQSPVSSEERKSDLVERRHDSQRTHLEVRASEDGRFDNPSIPSFDIEVEEPQIFHPPAGF</sequence>
<dbReference type="GeneID" id="18936074"/>
<feature type="region of interest" description="Disordered" evidence="1">
    <location>
        <begin position="19"/>
        <end position="102"/>
    </location>
</feature>
<feature type="region of interest" description="Disordered" evidence="1">
    <location>
        <begin position="293"/>
        <end position="361"/>
    </location>
</feature>
<evidence type="ECO:0000313" key="2">
    <source>
        <dbReference type="EMBL" id="EGG01684.1"/>
    </source>
</evidence>
<evidence type="ECO:0000313" key="3">
    <source>
        <dbReference type="Proteomes" id="UP000001072"/>
    </source>
</evidence>
<accession>F4S104</accession>